<dbReference type="SUPFAM" id="SSF48452">
    <property type="entry name" value="TPR-like"/>
    <property type="match status" value="1"/>
</dbReference>
<sequence length="128" mass="14828">MQKKLVILVLLIVFSFRAAAQTETFYKTDKIGEKYAYVDVIRTYEKVAAKGYKSVDLFQKLGNSSYSNCELEKAAEWYSELFALTTDLDPVYYYRYAESLRSISENEKADALIEKLKHKPKTSIKKKV</sequence>
<dbReference type="EMBL" id="BAABDT010000002">
    <property type="protein sequence ID" value="GAA3732870.1"/>
    <property type="molecule type" value="Genomic_DNA"/>
</dbReference>
<reference evidence="3" key="1">
    <citation type="journal article" date="2019" name="Int. J. Syst. Evol. Microbiol.">
        <title>The Global Catalogue of Microorganisms (GCM) 10K type strain sequencing project: providing services to taxonomists for standard genome sequencing and annotation.</title>
        <authorList>
            <consortium name="The Broad Institute Genomics Platform"/>
            <consortium name="The Broad Institute Genome Sequencing Center for Infectious Disease"/>
            <person name="Wu L."/>
            <person name="Ma J."/>
        </authorList>
    </citation>
    <scope>NUCLEOTIDE SEQUENCE [LARGE SCALE GENOMIC DNA]</scope>
    <source>
        <strain evidence="3">JCM 17336</strain>
    </source>
</reference>
<dbReference type="RefSeq" id="WP_198856957.1">
    <property type="nucleotide sequence ID" value="NZ_BAABDT010000002.1"/>
</dbReference>
<evidence type="ECO:0000256" key="1">
    <source>
        <dbReference type="SAM" id="SignalP"/>
    </source>
</evidence>
<proteinExistence type="predicted"/>
<evidence type="ECO:0008006" key="4">
    <source>
        <dbReference type="Google" id="ProtNLM"/>
    </source>
</evidence>
<protein>
    <recommendedName>
        <fullName evidence="4">Flagellar motor protein MotB</fullName>
    </recommendedName>
</protein>
<organism evidence="2 3">
    <name type="scientific">Flavobacterium ginsengisoli</name>
    <dbReference type="NCBI Taxonomy" id="871694"/>
    <lineage>
        <taxon>Bacteria</taxon>
        <taxon>Pseudomonadati</taxon>
        <taxon>Bacteroidota</taxon>
        <taxon>Flavobacteriia</taxon>
        <taxon>Flavobacteriales</taxon>
        <taxon>Flavobacteriaceae</taxon>
        <taxon>Flavobacterium</taxon>
    </lineage>
</organism>
<keyword evidence="1" id="KW-0732">Signal</keyword>
<accession>A0ABP7F881</accession>
<dbReference type="InterPro" id="IPR011990">
    <property type="entry name" value="TPR-like_helical_dom_sf"/>
</dbReference>
<keyword evidence="3" id="KW-1185">Reference proteome</keyword>
<gene>
    <name evidence="2" type="ORF">GCM10022422_14310</name>
</gene>
<feature type="signal peptide" evidence="1">
    <location>
        <begin position="1"/>
        <end position="20"/>
    </location>
</feature>
<feature type="chain" id="PRO_5047476567" description="Flagellar motor protein MotB" evidence="1">
    <location>
        <begin position="21"/>
        <end position="128"/>
    </location>
</feature>
<comment type="caution">
    <text evidence="2">The sequence shown here is derived from an EMBL/GenBank/DDBJ whole genome shotgun (WGS) entry which is preliminary data.</text>
</comment>
<dbReference type="Gene3D" id="1.25.40.10">
    <property type="entry name" value="Tetratricopeptide repeat domain"/>
    <property type="match status" value="1"/>
</dbReference>
<name>A0ABP7F881_9FLAO</name>
<dbReference type="Proteomes" id="UP001501367">
    <property type="component" value="Unassembled WGS sequence"/>
</dbReference>
<evidence type="ECO:0000313" key="2">
    <source>
        <dbReference type="EMBL" id="GAA3732870.1"/>
    </source>
</evidence>
<evidence type="ECO:0000313" key="3">
    <source>
        <dbReference type="Proteomes" id="UP001501367"/>
    </source>
</evidence>